<evidence type="ECO:0000313" key="2">
    <source>
        <dbReference type="EMBL" id="PLB36390.1"/>
    </source>
</evidence>
<dbReference type="EMBL" id="KZ559152">
    <property type="protein sequence ID" value="PLB36390.1"/>
    <property type="molecule type" value="Genomic_DNA"/>
</dbReference>
<gene>
    <name evidence="2" type="ORF">BDW47DRAFT_108927</name>
</gene>
<protein>
    <submittedName>
        <fullName evidence="2">Uncharacterized protein</fullName>
    </submittedName>
</protein>
<proteinExistence type="predicted"/>
<keyword evidence="3" id="KW-1185">Reference proteome</keyword>
<sequence length="169" mass="19023">MPIFHRKSAASSSHGADNHSSALHALFSPHTSSSSPPSPHSYASNRASRSSSSSGRSGHSRSHSHSHNHNHRKHHHHSSRHRSNSIFHRHEEEEEDPSIRAARQQVTRAEAMEKEASKALMATRQAVHDAREHVRRLDREASEEARLARIKQHQVRSISKRAKPLGRSL</sequence>
<dbReference type="Proteomes" id="UP000234585">
    <property type="component" value="Unassembled WGS sequence"/>
</dbReference>
<evidence type="ECO:0000256" key="1">
    <source>
        <dbReference type="SAM" id="MobiDB-lite"/>
    </source>
</evidence>
<dbReference type="RefSeq" id="XP_024670402.1">
    <property type="nucleotide sequence ID" value="XM_024813344.1"/>
</dbReference>
<feature type="compositionally biased region" description="Low complexity" evidence="1">
    <location>
        <begin position="28"/>
        <end position="57"/>
    </location>
</feature>
<reference evidence="2 3" key="1">
    <citation type="submission" date="2017-12" db="EMBL/GenBank/DDBJ databases">
        <authorList>
            <consortium name="DOE Joint Genome Institute"/>
            <person name="Haridas S."/>
            <person name="Kjaerbolling I."/>
            <person name="Vesth T.C."/>
            <person name="Frisvad J.C."/>
            <person name="Nybo J.L."/>
            <person name="Theobald S."/>
            <person name="Kuo A."/>
            <person name="Bowyer P."/>
            <person name="Matsuda Y."/>
            <person name="Mondo S."/>
            <person name="Lyhne E.K."/>
            <person name="Kogle M.E."/>
            <person name="Clum A."/>
            <person name="Lipzen A."/>
            <person name="Salamov A."/>
            <person name="Ngan C.Y."/>
            <person name="Daum C."/>
            <person name="Chiniquy J."/>
            <person name="Barry K."/>
            <person name="LaButti K."/>
            <person name="Simmons B.A."/>
            <person name="Magnuson J.K."/>
            <person name="Mortensen U.H."/>
            <person name="Larsen T.O."/>
            <person name="Grigoriev I.V."/>
            <person name="Baker S.E."/>
            <person name="Andersen M.R."/>
            <person name="Nordberg H.P."/>
            <person name="Cantor M.N."/>
            <person name="Hua S.X."/>
        </authorList>
    </citation>
    <scope>NUCLEOTIDE SEQUENCE [LARGE SCALE GENOMIC DNA]</scope>
    <source>
        <strain evidence="2 3">CBS 102.13</strain>
    </source>
</reference>
<dbReference type="AlphaFoldDB" id="A0A2I2F6W1"/>
<feature type="compositionally biased region" description="Basic residues" evidence="1">
    <location>
        <begin position="58"/>
        <end position="83"/>
    </location>
</feature>
<organism evidence="2 3">
    <name type="scientific">Aspergillus candidus</name>
    <dbReference type="NCBI Taxonomy" id="41067"/>
    <lineage>
        <taxon>Eukaryota</taxon>
        <taxon>Fungi</taxon>
        <taxon>Dikarya</taxon>
        <taxon>Ascomycota</taxon>
        <taxon>Pezizomycotina</taxon>
        <taxon>Eurotiomycetes</taxon>
        <taxon>Eurotiomycetidae</taxon>
        <taxon>Eurotiales</taxon>
        <taxon>Aspergillaceae</taxon>
        <taxon>Aspergillus</taxon>
        <taxon>Aspergillus subgen. Circumdati</taxon>
    </lineage>
</organism>
<accession>A0A2I2F6W1</accession>
<feature type="region of interest" description="Disordered" evidence="1">
    <location>
        <begin position="148"/>
        <end position="169"/>
    </location>
</feature>
<feature type="region of interest" description="Disordered" evidence="1">
    <location>
        <begin position="1"/>
        <end position="114"/>
    </location>
</feature>
<name>A0A2I2F6W1_ASPCN</name>
<dbReference type="GeneID" id="36520504"/>
<feature type="compositionally biased region" description="Polar residues" evidence="1">
    <location>
        <begin position="9"/>
        <end position="21"/>
    </location>
</feature>
<evidence type="ECO:0000313" key="3">
    <source>
        <dbReference type="Proteomes" id="UP000234585"/>
    </source>
</evidence>
<dbReference type="OrthoDB" id="3211582at2759"/>